<proteinExistence type="predicted"/>
<dbReference type="InterPro" id="IPR029063">
    <property type="entry name" value="SAM-dependent_MTases_sf"/>
</dbReference>
<dbReference type="RefSeq" id="WP_142036772.1">
    <property type="nucleotide sequence ID" value="NZ_JBHTGS010000001.1"/>
</dbReference>
<comment type="caution">
    <text evidence="5">The sequence shown here is derived from an EMBL/GenBank/DDBJ whole genome shotgun (WGS) entry which is preliminary data.</text>
</comment>
<accession>A0A543ATW2</accession>
<dbReference type="SUPFAM" id="SSF53335">
    <property type="entry name" value="S-adenosyl-L-methionine-dependent methyltransferases"/>
    <property type="match status" value="1"/>
</dbReference>
<protein>
    <submittedName>
        <fullName evidence="5">Methyltransferase family protein</fullName>
    </submittedName>
</protein>
<dbReference type="GO" id="GO:0032259">
    <property type="term" value="P:methylation"/>
    <property type="evidence" value="ECO:0007669"/>
    <property type="project" value="UniProtKB-KW"/>
</dbReference>
<dbReference type="InterPro" id="IPR041698">
    <property type="entry name" value="Methyltransf_25"/>
</dbReference>
<dbReference type="InParanoid" id="A0A543ATW2"/>
<gene>
    <name evidence="5" type="ORF">FB566_1529</name>
</gene>
<evidence type="ECO:0000313" key="5">
    <source>
        <dbReference type="EMBL" id="TQL76009.1"/>
    </source>
</evidence>
<dbReference type="GO" id="GO:0008168">
    <property type="term" value="F:methyltransferase activity"/>
    <property type="evidence" value="ECO:0007669"/>
    <property type="project" value="UniProtKB-KW"/>
</dbReference>
<keyword evidence="1 5" id="KW-0489">Methyltransferase</keyword>
<evidence type="ECO:0000259" key="4">
    <source>
        <dbReference type="Pfam" id="PF13649"/>
    </source>
</evidence>
<dbReference type="PANTHER" id="PTHR43464">
    <property type="entry name" value="METHYLTRANSFERASE"/>
    <property type="match status" value="1"/>
</dbReference>
<sequence>MTESPVTRDGSPVEVYLNLDVEPEFTPVLNVLQPPGRVLDLGCGVGRLANVLAARGFEVTGVDDSPDMLAHLAPEVTGIEANLETLRLSTLFDHVIMASHLINEADAAMRSAFLHAATTHLAPGGRVYLGHYDAARMRGIDGGDGRSGRVVTRFDVLSRDGDVFDGRATYRLGERSWTQEFTAQLLDPGALRAVLAEAGLTVGDELSPTWTVARRVDDI</sequence>
<keyword evidence="3" id="KW-0949">S-adenosyl-L-methionine</keyword>
<evidence type="ECO:0000256" key="1">
    <source>
        <dbReference type="ARBA" id="ARBA00022603"/>
    </source>
</evidence>
<dbReference type="AlphaFoldDB" id="A0A543ATW2"/>
<dbReference type="OrthoDB" id="7062303at2"/>
<dbReference type="EMBL" id="VFOW01000001">
    <property type="protein sequence ID" value="TQL76009.1"/>
    <property type="molecule type" value="Genomic_DNA"/>
</dbReference>
<dbReference type="Proteomes" id="UP000317043">
    <property type="component" value="Unassembled WGS sequence"/>
</dbReference>
<evidence type="ECO:0000256" key="2">
    <source>
        <dbReference type="ARBA" id="ARBA00022679"/>
    </source>
</evidence>
<name>A0A543ATW2_9ACTN</name>
<dbReference type="Pfam" id="PF13649">
    <property type="entry name" value="Methyltransf_25"/>
    <property type="match status" value="1"/>
</dbReference>
<evidence type="ECO:0000256" key="3">
    <source>
        <dbReference type="ARBA" id="ARBA00022691"/>
    </source>
</evidence>
<feature type="domain" description="Methyltransferase" evidence="4">
    <location>
        <begin position="38"/>
        <end position="125"/>
    </location>
</feature>
<dbReference type="CDD" id="cd02440">
    <property type="entry name" value="AdoMet_MTases"/>
    <property type="match status" value="1"/>
</dbReference>
<dbReference type="PANTHER" id="PTHR43464:SF19">
    <property type="entry name" value="UBIQUINONE BIOSYNTHESIS O-METHYLTRANSFERASE, MITOCHONDRIAL"/>
    <property type="match status" value="1"/>
</dbReference>
<evidence type="ECO:0000313" key="6">
    <source>
        <dbReference type="Proteomes" id="UP000317043"/>
    </source>
</evidence>
<dbReference type="Gene3D" id="3.40.50.150">
    <property type="entry name" value="Vaccinia Virus protein VP39"/>
    <property type="match status" value="1"/>
</dbReference>
<organism evidence="5 6">
    <name type="scientific">Stackebrandtia endophytica</name>
    <dbReference type="NCBI Taxonomy" id="1496996"/>
    <lineage>
        <taxon>Bacteria</taxon>
        <taxon>Bacillati</taxon>
        <taxon>Actinomycetota</taxon>
        <taxon>Actinomycetes</taxon>
        <taxon>Glycomycetales</taxon>
        <taxon>Glycomycetaceae</taxon>
        <taxon>Stackebrandtia</taxon>
    </lineage>
</organism>
<keyword evidence="2 5" id="KW-0808">Transferase</keyword>
<keyword evidence="6" id="KW-1185">Reference proteome</keyword>
<reference evidence="5 6" key="1">
    <citation type="submission" date="2019-06" db="EMBL/GenBank/DDBJ databases">
        <title>Sequencing the genomes of 1000 actinobacteria strains.</title>
        <authorList>
            <person name="Klenk H.-P."/>
        </authorList>
    </citation>
    <scope>NUCLEOTIDE SEQUENCE [LARGE SCALE GENOMIC DNA]</scope>
    <source>
        <strain evidence="5 6">DSM 45928</strain>
    </source>
</reference>